<name>A0AA40B101_9PEZI</name>
<sequence length="138" mass="14777">MSEELDLTPACPTCYISTIWIAPPCVPPITCTGPSTTPSEGCTSTVDIRPTTFTIPGLNPACPTTPRVTSNLGCPPGRPVRSPWPGEGIWTTITEPPLMCIATTTYKIPASTTTSISFDTTITPPPFPSFPLKRRIRD</sequence>
<evidence type="ECO:0000313" key="3">
    <source>
        <dbReference type="Proteomes" id="UP001172102"/>
    </source>
</evidence>
<protein>
    <submittedName>
        <fullName evidence="2">Uncharacterized protein</fullName>
    </submittedName>
</protein>
<dbReference type="EMBL" id="JAUKUA010000002">
    <property type="protein sequence ID" value="KAK0725626.1"/>
    <property type="molecule type" value="Genomic_DNA"/>
</dbReference>
<gene>
    <name evidence="2" type="ORF">B0H67DRAFT_571028</name>
</gene>
<organism evidence="2 3">
    <name type="scientific">Lasiosphaeris hirsuta</name>
    <dbReference type="NCBI Taxonomy" id="260670"/>
    <lineage>
        <taxon>Eukaryota</taxon>
        <taxon>Fungi</taxon>
        <taxon>Dikarya</taxon>
        <taxon>Ascomycota</taxon>
        <taxon>Pezizomycotina</taxon>
        <taxon>Sordariomycetes</taxon>
        <taxon>Sordariomycetidae</taxon>
        <taxon>Sordariales</taxon>
        <taxon>Lasiosphaeriaceae</taxon>
        <taxon>Lasiosphaeris</taxon>
    </lineage>
</organism>
<accession>A0AA40B101</accession>
<reference evidence="2" key="1">
    <citation type="submission" date="2023-06" db="EMBL/GenBank/DDBJ databases">
        <title>Genome-scale phylogeny and comparative genomics of the fungal order Sordariales.</title>
        <authorList>
            <consortium name="Lawrence Berkeley National Laboratory"/>
            <person name="Hensen N."/>
            <person name="Bonometti L."/>
            <person name="Westerberg I."/>
            <person name="Brannstrom I.O."/>
            <person name="Guillou S."/>
            <person name="Cros-Aarteil S."/>
            <person name="Calhoun S."/>
            <person name="Haridas S."/>
            <person name="Kuo A."/>
            <person name="Mondo S."/>
            <person name="Pangilinan J."/>
            <person name="Riley R."/>
            <person name="Labutti K."/>
            <person name="Andreopoulos B."/>
            <person name="Lipzen A."/>
            <person name="Chen C."/>
            <person name="Yanf M."/>
            <person name="Daum C."/>
            <person name="Ng V."/>
            <person name="Clum A."/>
            <person name="Steindorff A."/>
            <person name="Ohm R."/>
            <person name="Martin F."/>
            <person name="Silar P."/>
            <person name="Natvig D."/>
            <person name="Lalanne C."/>
            <person name="Gautier V."/>
            <person name="Ament-Velasquez S.L."/>
            <person name="Kruys A."/>
            <person name="Hutchinson M.I."/>
            <person name="Powell A.J."/>
            <person name="Barry K."/>
            <person name="Miller A.N."/>
            <person name="Grigoriev I.V."/>
            <person name="Debuchy R."/>
            <person name="Gladieux P."/>
            <person name="Thoren M.H."/>
            <person name="Johannesson H."/>
        </authorList>
    </citation>
    <scope>NUCLEOTIDE SEQUENCE</scope>
    <source>
        <strain evidence="2">SMH4607-1</strain>
    </source>
</reference>
<dbReference type="AlphaFoldDB" id="A0AA40B101"/>
<keyword evidence="3" id="KW-1185">Reference proteome</keyword>
<feature type="region of interest" description="Disordered" evidence="1">
    <location>
        <begin position="117"/>
        <end position="138"/>
    </location>
</feature>
<evidence type="ECO:0000313" key="2">
    <source>
        <dbReference type="EMBL" id="KAK0725626.1"/>
    </source>
</evidence>
<proteinExistence type="predicted"/>
<evidence type="ECO:0000256" key="1">
    <source>
        <dbReference type="SAM" id="MobiDB-lite"/>
    </source>
</evidence>
<comment type="caution">
    <text evidence="2">The sequence shown here is derived from an EMBL/GenBank/DDBJ whole genome shotgun (WGS) entry which is preliminary data.</text>
</comment>
<dbReference type="Proteomes" id="UP001172102">
    <property type="component" value="Unassembled WGS sequence"/>
</dbReference>